<gene>
    <name evidence="3" type="ORF">J1605_006300</name>
    <name evidence="2" type="ORF">J1605_010678</name>
</gene>
<feature type="compositionally biased region" description="Basic and acidic residues" evidence="1">
    <location>
        <begin position="59"/>
        <end position="69"/>
    </location>
</feature>
<evidence type="ECO:0000313" key="3">
    <source>
        <dbReference type="EMBL" id="KAJ8786325.1"/>
    </source>
</evidence>
<proteinExistence type="predicted"/>
<dbReference type="EMBL" id="JAIQCJ010001992">
    <property type="protein sequence ID" value="KAJ8786325.1"/>
    <property type="molecule type" value="Genomic_DNA"/>
</dbReference>
<feature type="region of interest" description="Disordered" evidence="1">
    <location>
        <begin position="19"/>
        <end position="73"/>
    </location>
</feature>
<keyword evidence="4" id="KW-1185">Reference proteome</keyword>
<dbReference type="Proteomes" id="UP001159641">
    <property type="component" value="Unassembled WGS sequence"/>
</dbReference>
<name>A0AB34H5Z2_ESCRO</name>
<protein>
    <submittedName>
        <fullName evidence="3">Uncharacterized protein</fullName>
    </submittedName>
</protein>
<organism evidence="3 4">
    <name type="scientific">Eschrichtius robustus</name>
    <name type="common">California gray whale</name>
    <name type="synonym">Eschrichtius gibbosus</name>
    <dbReference type="NCBI Taxonomy" id="9764"/>
    <lineage>
        <taxon>Eukaryota</taxon>
        <taxon>Metazoa</taxon>
        <taxon>Chordata</taxon>
        <taxon>Craniata</taxon>
        <taxon>Vertebrata</taxon>
        <taxon>Euteleostomi</taxon>
        <taxon>Mammalia</taxon>
        <taxon>Eutheria</taxon>
        <taxon>Laurasiatheria</taxon>
        <taxon>Artiodactyla</taxon>
        <taxon>Whippomorpha</taxon>
        <taxon>Cetacea</taxon>
        <taxon>Mysticeti</taxon>
        <taxon>Eschrichtiidae</taxon>
        <taxon>Eschrichtius</taxon>
    </lineage>
</organism>
<accession>A0AB34H5Z2</accession>
<evidence type="ECO:0000256" key="1">
    <source>
        <dbReference type="SAM" id="MobiDB-lite"/>
    </source>
</evidence>
<feature type="region of interest" description="Disordered" evidence="1">
    <location>
        <begin position="240"/>
        <end position="325"/>
    </location>
</feature>
<evidence type="ECO:0000313" key="2">
    <source>
        <dbReference type="EMBL" id="KAJ8781930.1"/>
    </source>
</evidence>
<feature type="region of interest" description="Disordered" evidence="1">
    <location>
        <begin position="128"/>
        <end position="222"/>
    </location>
</feature>
<feature type="compositionally biased region" description="Basic and acidic residues" evidence="1">
    <location>
        <begin position="301"/>
        <end position="311"/>
    </location>
</feature>
<reference evidence="3 4" key="1">
    <citation type="submission" date="2022-11" db="EMBL/GenBank/DDBJ databases">
        <title>Whole genome sequence of Eschrichtius robustus ER-17-0199.</title>
        <authorList>
            <person name="Bruniche-Olsen A."/>
            <person name="Black A.N."/>
            <person name="Fields C.J."/>
            <person name="Walden K."/>
            <person name="Dewoody J.A."/>
        </authorList>
    </citation>
    <scope>NUCLEOTIDE SEQUENCE [LARGE SCALE GENOMIC DNA]</scope>
    <source>
        <strain evidence="3">ER-17-0199</strain>
        <tissue evidence="3">Blubber</tissue>
    </source>
</reference>
<dbReference type="EMBL" id="JAIQCJ010002137">
    <property type="protein sequence ID" value="KAJ8781930.1"/>
    <property type="molecule type" value="Genomic_DNA"/>
</dbReference>
<comment type="caution">
    <text evidence="3">The sequence shown here is derived from an EMBL/GenBank/DDBJ whole genome shotgun (WGS) entry which is preliminary data.</text>
</comment>
<evidence type="ECO:0000313" key="4">
    <source>
        <dbReference type="Proteomes" id="UP001159641"/>
    </source>
</evidence>
<sequence>MWKLAQLIPCHVSRGRLQVPRGLANPSPNARFKGREREQFKSGKSLATENREGGSMANRDCDDHDDHTCPRVHPSQRALRRERGDPCLGGGLTKKGDRRCPFFPTPCPNSGPSARKGTGSLHAARTATVASRVGTARRTPTCRPVPAGPRAEEEEEAEEGGHFPGFLARTVTDAEAARSAAPRSPPRSRARLWPPKGSTRRRPAPASPPCPARAGTASSVNTARPALCAGTRRWECAVRSAAREAAGGGGRRAARRLPAQAAPSQDGASVKRSRPRAPLHPGSPRSVAAGRALSFGVQAGSEERRSAEEPHCTCARGSRAPSSPG</sequence>
<dbReference type="AlphaFoldDB" id="A0AB34H5Z2"/>